<feature type="domain" description="SHOCT" evidence="3">
    <location>
        <begin position="46"/>
        <end position="70"/>
    </location>
</feature>
<evidence type="ECO:0000256" key="2">
    <source>
        <dbReference type="SAM" id="Phobius"/>
    </source>
</evidence>
<dbReference type="InterPro" id="IPR018649">
    <property type="entry name" value="SHOCT"/>
</dbReference>
<accession>A0A5C6ANA6</accession>
<keyword evidence="2" id="KW-0812">Transmembrane</keyword>
<evidence type="ECO:0000313" key="4">
    <source>
        <dbReference type="EMBL" id="TWT99653.1"/>
    </source>
</evidence>
<evidence type="ECO:0000313" key="5">
    <source>
        <dbReference type="Proteomes" id="UP000317421"/>
    </source>
</evidence>
<evidence type="ECO:0000256" key="1">
    <source>
        <dbReference type="SAM" id="MobiDB-lite"/>
    </source>
</evidence>
<protein>
    <recommendedName>
        <fullName evidence="3">SHOCT domain-containing protein</fullName>
    </recommendedName>
</protein>
<keyword evidence="5" id="KW-1185">Reference proteome</keyword>
<dbReference type="Pfam" id="PF09851">
    <property type="entry name" value="SHOCT"/>
    <property type="match status" value="1"/>
</dbReference>
<keyword evidence="2" id="KW-0472">Membrane</keyword>
<feature type="transmembrane region" description="Helical" evidence="2">
    <location>
        <begin position="6"/>
        <end position="27"/>
    </location>
</feature>
<feature type="region of interest" description="Disordered" evidence="1">
    <location>
        <begin position="104"/>
        <end position="141"/>
    </location>
</feature>
<reference evidence="4 5" key="1">
    <citation type="submission" date="2019-02" db="EMBL/GenBank/DDBJ databases">
        <title>Deep-cultivation of Planctomycetes and their phenomic and genomic characterization uncovers novel biology.</title>
        <authorList>
            <person name="Wiegand S."/>
            <person name="Jogler M."/>
            <person name="Boedeker C."/>
            <person name="Pinto D."/>
            <person name="Vollmers J."/>
            <person name="Rivas-Marin E."/>
            <person name="Kohn T."/>
            <person name="Peeters S.H."/>
            <person name="Heuer A."/>
            <person name="Rast P."/>
            <person name="Oberbeckmann S."/>
            <person name="Bunk B."/>
            <person name="Jeske O."/>
            <person name="Meyerdierks A."/>
            <person name="Storesund J.E."/>
            <person name="Kallscheuer N."/>
            <person name="Luecker S."/>
            <person name="Lage O.M."/>
            <person name="Pohl T."/>
            <person name="Merkel B.J."/>
            <person name="Hornburger P."/>
            <person name="Mueller R.-W."/>
            <person name="Bruemmer F."/>
            <person name="Labrenz M."/>
            <person name="Spormann A.M."/>
            <person name="Op Den Camp H."/>
            <person name="Overmann J."/>
            <person name="Amann R."/>
            <person name="Jetten M.S.M."/>
            <person name="Mascher T."/>
            <person name="Medema M.H."/>
            <person name="Devos D.P."/>
            <person name="Kaster A.-K."/>
            <person name="Ovreas L."/>
            <person name="Rohde M."/>
            <person name="Galperin M.Y."/>
            <person name="Jogler C."/>
        </authorList>
    </citation>
    <scope>NUCLEOTIDE SEQUENCE [LARGE SCALE GENOMIC DNA]</scope>
    <source>
        <strain evidence="4 5">Pla108</strain>
    </source>
</reference>
<keyword evidence="2" id="KW-1133">Transmembrane helix</keyword>
<comment type="caution">
    <text evidence="4">The sequence shown here is derived from an EMBL/GenBank/DDBJ whole genome shotgun (WGS) entry which is preliminary data.</text>
</comment>
<dbReference type="RefSeq" id="WP_146442732.1">
    <property type="nucleotide sequence ID" value="NZ_SJPR01000001.1"/>
</dbReference>
<dbReference type="OrthoDB" id="292358at2"/>
<sequence>MSIPPLAAATFWIALILGITAGFFVVVRKWAKRRQRSYARSANDLMAEFRELHARGELTDTEFQRIREKLAPALTYELHRPGEAANVTEAAEVLKQTARTLLAGWSGTEGERDTNDAAGGAAQEGCDAKPPIGGDSTKESR</sequence>
<name>A0A5C6ANA6_9BACT</name>
<proteinExistence type="predicted"/>
<dbReference type="EMBL" id="SJPR01000001">
    <property type="protein sequence ID" value="TWT99653.1"/>
    <property type="molecule type" value="Genomic_DNA"/>
</dbReference>
<evidence type="ECO:0000259" key="3">
    <source>
        <dbReference type="Pfam" id="PF09851"/>
    </source>
</evidence>
<dbReference type="AlphaFoldDB" id="A0A5C6ANA6"/>
<dbReference type="Proteomes" id="UP000317421">
    <property type="component" value="Unassembled WGS sequence"/>
</dbReference>
<gene>
    <name evidence="4" type="ORF">Pla108_05960</name>
</gene>
<organism evidence="4 5">
    <name type="scientific">Botrimarina colliarenosi</name>
    <dbReference type="NCBI Taxonomy" id="2528001"/>
    <lineage>
        <taxon>Bacteria</taxon>
        <taxon>Pseudomonadati</taxon>
        <taxon>Planctomycetota</taxon>
        <taxon>Planctomycetia</taxon>
        <taxon>Pirellulales</taxon>
        <taxon>Lacipirellulaceae</taxon>
        <taxon>Botrimarina</taxon>
    </lineage>
</organism>